<dbReference type="EMBL" id="AP017312">
    <property type="protein sequence ID" value="BAU28949.1"/>
    <property type="molecule type" value="Genomic_DNA"/>
</dbReference>
<dbReference type="KEGG" id="asoc:CB4_03126"/>
<name>A0A0U5AYU7_9BACL</name>
<reference evidence="1 2" key="1">
    <citation type="submission" date="2015-12" db="EMBL/GenBank/DDBJ databases">
        <title>Genome sequence of Aneurinibacillus soli.</title>
        <authorList>
            <person name="Lee J.S."/>
            <person name="Lee K.C."/>
            <person name="Kim K.K."/>
            <person name="Lee B.W."/>
        </authorList>
    </citation>
    <scope>NUCLEOTIDE SEQUENCE [LARGE SCALE GENOMIC DNA]</scope>
    <source>
        <strain evidence="1 2">CB4</strain>
    </source>
</reference>
<organism evidence="1 2">
    <name type="scientific">Aneurinibacillus soli</name>
    <dbReference type="NCBI Taxonomy" id="1500254"/>
    <lineage>
        <taxon>Bacteria</taxon>
        <taxon>Bacillati</taxon>
        <taxon>Bacillota</taxon>
        <taxon>Bacilli</taxon>
        <taxon>Bacillales</taxon>
        <taxon>Paenibacillaceae</taxon>
        <taxon>Aneurinibacillus group</taxon>
        <taxon>Aneurinibacillus</taxon>
    </lineage>
</organism>
<dbReference type="AlphaFoldDB" id="A0A0U5AYU7"/>
<gene>
    <name evidence="1" type="ORF">CB4_03126</name>
</gene>
<protein>
    <submittedName>
        <fullName evidence="1">Uncharacterized protein</fullName>
    </submittedName>
</protein>
<keyword evidence="2" id="KW-1185">Reference proteome</keyword>
<evidence type="ECO:0000313" key="2">
    <source>
        <dbReference type="Proteomes" id="UP000217696"/>
    </source>
</evidence>
<accession>A0A0U5AYU7</accession>
<dbReference type="Proteomes" id="UP000217696">
    <property type="component" value="Chromosome"/>
</dbReference>
<proteinExistence type="predicted"/>
<dbReference type="Pfam" id="PF10076">
    <property type="entry name" value="Phage_Mu_Gp48"/>
    <property type="match status" value="1"/>
</dbReference>
<dbReference type="InterPro" id="IPR018755">
    <property type="entry name" value="Phage_Mu_Gp48"/>
</dbReference>
<sequence length="219" mass="25620">MSVIVPLKYRKEIPAFYYEEPFFAYSFDAMDKELLLHQWRGRDICNQFFRSQATWGIVVWESMFKVEKPIGSIGERRDGILEAHFFTLPFTPNVLTSIANSVSTMQGAKAEEIFDQQIIRFIFQLEDTVNIERLRKIFEGIRPTHALGMEAVVTGTDAIPLQVEALSRYHDHEYLFCGDFYPEDDLEGRIYEESLPVTTIEREHTFMYPECNDFYPGEE</sequence>
<evidence type="ECO:0000313" key="1">
    <source>
        <dbReference type="EMBL" id="BAU28949.1"/>
    </source>
</evidence>
<dbReference type="RefSeq" id="WP_157738006.1">
    <property type="nucleotide sequence ID" value="NZ_AP017312.1"/>
</dbReference>